<dbReference type="EMBL" id="JAGSOG010000031">
    <property type="protein sequence ID" value="MBR7833472.1"/>
    <property type="molecule type" value="Genomic_DNA"/>
</dbReference>
<evidence type="ECO:0000313" key="10">
    <source>
        <dbReference type="EMBL" id="MBR7833472.1"/>
    </source>
</evidence>
<dbReference type="Proteomes" id="UP000675781">
    <property type="component" value="Unassembled WGS sequence"/>
</dbReference>
<dbReference type="InterPro" id="IPR014503">
    <property type="entry name" value="Clavaminate_syn-like"/>
</dbReference>
<feature type="binding site" evidence="7">
    <location>
        <position position="294"/>
    </location>
    <ligand>
        <name>Fe cation</name>
        <dbReference type="ChEBI" id="CHEBI:24875"/>
    </ligand>
</feature>
<dbReference type="Pfam" id="PF02668">
    <property type="entry name" value="TauD"/>
    <property type="match status" value="1"/>
</dbReference>
<protein>
    <submittedName>
        <fullName evidence="10">TauD/TfdA family dioxygenase</fullName>
    </submittedName>
</protein>
<comment type="cofactor">
    <cofactor evidence="1">
        <name>Fe(2+)</name>
        <dbReference type="ChEBI" id="CHEBI:29033"/>
    </cofactor>
</comment>
<keyword evidence="11" id="KW-1185">Reference proteome</keyword>
<feature type="domain" description="TauD/TfdA-like" evidence="9">
    <location>
        <begin position="80"/>
        <end position="313"/>
    </location>
</feature>
<comment type="similarity">
    <text evidence="2">Belongs to the clavaminate synthase family.</text>
</comment>
<keyword evidence="10" id="KW-0223">Dioxygenase</keyword>
<comment type="caution">
    <text evidence="10">The sequence shown here is derived from an EMBL/GenBank/DDBJ whole genome shotgun (WGS) entry which is preliminary data.</text>
</comment>
<dbReference type="PIRSF" id="PIRSF019543">
    <property type="entry name" value="Clavaminate_syn"/>
    <property type="match status" value="1"/>
</dbReference>
<dbReference type="PANTHER" id="PTHR10696">
    <property type="entry name" value="GAMMA-BUTYROBETAINE HYDROXYLASE-RELATED"/>
    <property type="match status" value="1"/>
</dbReference>
<keyword evidence="6" id="KW-0045">Antibiotic biosynthesis</keyword>
<feature type="binding site" evidence="7">
    <location>
        <position position="162"/>
    </location>
    <ligand>
        <name>Fe cation</name>
        <dbReference type="ChEBI" id="CHEBI:24875"/>
    </ligand>
</feature>
<dbReference type="GO" id="GO:0017000">
    <property type="term" value="P:antibiotic biosynthetic process"/>
    <property type="evidence" value="ECO:0007669"/>
    <property type="project" value="UniProtKB-KW"/>
</dbReference>
<name>A0A941IPT8_9ACTN</name>
<evidence type="ECO:0000256" key="1">
    <source>
        <dbReference type="ARBA" id="ARBA00001954"/>
    </source>
</evidence>
<evidence type="ECO:0000256" key="8">
    <source>
        <dbReference type="SAM" id="MobiDB-lite"/>
    </source>
</evidence>
<evidence type="ECO:0000259" key="9">
    <source>
        <dbReference type="Pfam" id="PF02668"/>
    </source>
</evidence>
<dbReference type="RefSeq" id="WP_212527994.1">
    <property type="nucleotide sequence ID" value="NZ_JAGSOG010000031.1"/>
</dbReference>
<evidence type="ECO:0000256" key="2">
    <source>
        <dbReference type="ARBA" id="ARBA00008425"/>
    </source>
</evidence>
<reference evidence="10" key="1">
    <citation type="submission" date="2021-04" db="EMBL/GenBank/DDBJ databases">
        <title>Genome based classification of Actinospica acidithermotolerans sp. nov., an actinobacterium isolated from an Indonesian hot spring.</title>
        <authorList>
            <person name="Kusuma A.B."/>
            <person name="Putra K.E."/>
            <person name="Nafisah S."/>
            <person name="Loh J."/>
            <person name="Nouioui I."/>
            <person name="Goodfellow M."/>
        </authorList>
    </citation>
    <scope>NUCLEOTIDE SEQUENCE</scope>
    <source>
        <strain evidence="10">CSCA 57</strain>
    </source>
</reference>
<organism evidence="10 11">
    <name type="scientific">Actinospica durhamensis</name>
    <dbReference type="NCBI Taxonomy" id="1508375"/>
    <lineage>
        <taxon>Bacteria</taxon>
        <taxon>Bacillati</taxon>
        <taxon>Actinomycetota</taxon>
        <taxon>Actinomycetes</taxon>
        <taxon>Catenulisporales</taxon>
        <taxon>Actinospicaceae</taxon>
        <taxon>Actinospica</taxon>
    </lineage>
</organism>
<evidence type="ECO:0000256" key="5">
    <source>
        <dbReference type="ARBA" id="ARBA00023004"/>
    </source>
</evidence>
<keyword evidence="3 7" id="KW-0479">Metal-binding</keyword>
<keyword evidence="5 7" id="KW-0408">Iron</keyword>
<evidence type="ECO:0000256" key="3">
    <source>
        <dbReference type="ARBA" id="ARBA00022723"/>
    </source>
</evidence>
<evidence type="ECO:0000256" key="4">
    <source>
        <dbReference type="ARBA" id="ARBA00023002"/>
    </source>
</evidence>
<gene>
    <name evidence="10" type="ORF">KDL01_09360</name>
</gene>
<dbReference type="PANTHER" id="PTHR10696:SF56">
    <property type="entry name" value="TAUD_TFDA-LIKE DOMAIN-CONTAINING PROTEIN"/>
    <property type="match status" value="1"/>
</dbReference>
<evidence type="ECO:0000313" key="11">
    <source>
        <dbReference type="Proteomes" id="UP000675781"/>
    </source>
</evidence>
<dbReference type="InterPro" id="IPR003819">
    <property type="entry name" value="TauD/TfdA-like"/>
</dbReference>
<dbReference type="Gene3D" id="3.60.130.10">
    <property type="entry name" value="Clavaminate synthase-like"/>
    <property type="match status" value="1"/>
</dbReference>
<sequence>MTALGQLVATTGLDEAEGGFARIRLSPGETESLRGSCAALVRENSALDSPEFLAAAREIWEYLPVRLRQGVRRFRREPGETGALLIEGVPIQEPLAPTPRTPDAVQRVASAASAGLALVALGLGEPIAFAPEKSGALVQDVVPVARLAGSQSNAGSVALKFHTENAFHPHRPDYVMLLCLRADRDASAALRVASVRQALPLLAPADREALTRPWYVTEPPPSFGGVRTGTEPSPVLTGAPEDPDIRLDFHATRPIGARAEAALSRLAAALDEVCLDLRLRPGQLAVLDNRIAVHGRSGFRPGYDGGDRWLHRMFVHADLRRSRQDRLGDGHVLADRADRPAPDPRHL</sequence>
<feature type="region of interest" description="Disordered" evidence="8">
    <location>
        <begin position="221"/>
        <end position="241"/>
    </location>
</feature>
<dbReference type="InterPro" id="IPR042098">
    <property type="entry name" value="TauD-like_sf"/>
</dbReference>
<feature type="binding site" evidence="7">
    <location>
        <position position="164"/>
    </location>
    <ligand>
        <name>Fe cation</name>
        <dbReference type="ChEBI" id="CHEBI:24875"/>
    </ligand>
</feature>
<keyword evidence="4" id="KW-0560">Oxidoreductase</keyword>
<evidence type="ECO:0000256" key="7">
    <source>
        <dbReference type="PIRSR" id="PIRSR019543-2"/>
    </source>
</evidence>
<proteinExistence type="inferred from homology"/>
<dbReference type="AlphaFoldDB" id="A0A941IPT8"/>
<dbReference type="GO" id="GO:0005506">
    <property type="term" value="F:iron ion binding"/>
    <property type="evidence" value="ECO:0007669"/>
    <property type="project" value="InterPro"/>
</dbReference>
<dbReference type="InterPro" id="IPR050411">
    <property type="entry name" value="AlphaKG_dependent_hydroxylases"/>
</dbReference>
<accession>A0A941IPT8</accession>
<dbReference type="SUPFAM" id="SSF51197">
    <property type="entry name" value="Clavaminate synthase-like"/>
    <property type="match status" value="1"/>
</dbReference>
<evidence type="ECO:0000256" key="6">
    <source>
        <dbReference type="ARBA" id="ARBA00023194"/>
    </source>
</evidence>
<dbReference type="GO" id="GO:0051213">
    <property type="term" value="F:dioxygenase activity"/>
    <property type="evidence" value="ECO:0007669"/>
    <property type="project" value="UniProtKB-KW"/>
</dbReference>